<dbReference type="Pfam" id="PF12808">
    <property type="entry name" value="Mto2_bdg"/>
    <property type="match status" value="1"/>
</dbReference>
<feature type="compositionally biased region" description="Polar residues" evidence="4">
    <location>
        <begin position="1266"/>
        <end position="1276"/>
    </location>
</feature>
<feature type="compositionally biased region" description="Basic and acidic residues" evidence="4">
    <location>
        <begin position="1411"/>
        <end position="1467"/>
    </location>
</feature>
<feature type="compositionally biased region" description="Basic and acidic residues" evidence="4">
    <location>
        <begin position="212"/>
        <end position="221"/>
    </location>
</feature>
<feature type="compositionally biased region" description="Low complexity" evidence="4">
    <location>
        <begin position="1331"/>
        <end position="1340"/>
    </location>
</feature>
<feature type="region of interest" description="Disordered" evidence="4">
    <location>
        <begin position="348"/>
        <end position="368"/>
    </location>
</feature>
<feature type="domain" description="Mto1-like Mto2p-binding" evidence="6">
    <location>
        <begin position="1415"/>
        <end position="1465"/>
    </location>
</feature>
<dbReference type="GeneID" id="28896084"/>
<feature type="region of interest" description="Disordered" evidence="4">
    <location>
        <begin position="1225"/>
        <end position="1247"/>
    </location>
</feature>
<evidence type="ECO:0000256" key="2">
    <source>
        <dbReference type="ARBA" id="ARBA00022490"/>
    </source>
</evidence>
<dbReference type="STRING" id="1328760.A0A165IBQ3"/>
<evidence type="ECO:0000313" key="8">
    <source>
        <dbReference type="Proteomes" id="UP000076632"/>
    </source>
</evidence>
<feature type="compositionally biased region" description="Basic and acidic residues" evidence="4">
    <location>
        <begin position="432"/>
        <end position="450"/>
    </location>
</feature>
<dbReference type="Pfam" id="PF07989">
    <property type="entry name" value="Cnn_1N"/>
    <property type="match status" value="1"/>
</dbReference>
<feature type="region of interest" description="Disordered" evidence="4">
    <location>
        <begin position="432"/>
        <end position="465"/>
    </location>
</feature>
<dbReference type="PANTHER" id="PTHR23159:SF60">
    <property type="entry name" value="SPINDLE ASSEMBLY ABNORMAL PROTEIN 4"/>
    <property type="match status" value="1"/>
</dbReference>
<dbReference type="EMBL" id="KV407456">
    <property type="protein sequence ID" value="KZF24678.1"/>
    <property type="molecule type" value="Genomic_DNA"/>
</dbReference>
<dbReference type="SUPFAM" id="SSF57997">
    <property type="entry name" value="Tropomyosin"/>
    <property type="match status" value="1"/>
</dbReference>
<accession>A0A165IBQ3</accession>
<proteinExistence type="predicted"/>
<dbReference type="PANTHER" id="PTHR23159">
    <property type="entry name" value="CENTROSOMAL PROTEIN 2"/>
    <property type="match status" value="1"/>
</dbReference>
<dbReference type="OrthoDB" id="10255000at2759"/>
<dbReference type="Gene3D" id="1.10.287.1490">
    <property type="match status" value="1"/>
</dbReference>
<keyword evidence="3" id="KW-0175">Coiled coil</keyword>
<dbReference type="Proteomes" id="UP000076632">
    <property type="component" value="Unassembled WGS sequence"/>
</dbReference>
<feature type="compositionally biased region" description="Polar residues" evidence="4">
    <location>
        <begin position="560"/>
        <end position="569"/>
    </location>
</feature>
<feature type="compositionally biased region" description="Basic and acidic residues" evidence="4">
    <location>
        <begin position="273"/>
        <end position="303"/>
    </location>
</feature>
<feature type="compositionally biased region" description="Low complexity" evidence="4">
    <location>
        <begin position="1301"/>
        <end position="1310"/>
    </location>
</feature>
<feature type="coiled-coil region" evidence="3">
    <location>
        <begin position="695"/>
        <end position="894"/>
    </location>
</feature>
<dbReference type="InParanoid" id="A0A165IBQ3"/>
<dbReference type="GO" id="GO:0005815">
    <property type="term" value="C:microtubule organizing center"/>
    <property type="evidence" value="ECO:0007669"/>
    <property type="project" value="InterPro"/>
</dbReference>
<feature type="coiled-coil region" evidence="3">
    <location>
        <begin position="1089"/>
        <end position="1123"/>
    </location>
</feature>
<evidence type="ECO:0000256" key="3">
    <source>
        <dbReference type="SAM" id="Coils"/>
    </source>
</evidence>
<dbReference type="InterPro" id="IPR024545">
    <property type="entry name" value="Mto1-like_Mto2p-bd"/>
</dbReference>
<feature type="region of interest" description="Disordered" evidence="4">
    <location>
        <begin position="245"/>
        <end position="335"/>
    </location>
</feature>
<evidence type="ECO:0008006" key="9">
    <source>
        <dbReference type="Google" id="ProtNLM"/>
    </source>
</evidence>
<feature type="domain" description="Centrosomin N-terminal motif 1" evidence="5">
    <location>
        <begin position="364"/>
        <end position="436"/>
    </location>
</feature>
<feature type="compositionally biased region" description="Basic and acidic residues" evidence="4">
    <location>
        <begin position="176"/>
        <end position="186"/>
    </location>
</feature>
<feature type="region of interest" description="Disordered" evidence="4">
    <location>
        <begin position="554"/>
        <end position="612"/>
    </location>
</feature>
<feature type="compositionally biased region" description="Polar residues" evidence="4">
    <location>
        <begin position="1233"/>
        <end position="1243"/>
    </location>
</feature>
<gene>
    <name evidence="7" type="ORF">L228DRAFT_237583</name>
</gene>
<evidence type="ECO:0000313" key="7">
    <source>
        <dbReference type="EMBL" id="KZF24678.1"/>
    </source>
</evidence>
<reference evidence="7 8" key="1">
    <citation type="journal article" date="2016" name="Fungal Biol.">
        <title>The genome of Xylona heveae provides a window into fungal endophytism.</title>
        <authorList>
            <person name="Gazis R."/>
            <person name="Kuo A."/>
            <person name="Riley R."/>
            <person name="LaButti K."/>
            <person name="Lipzen A."/>
            <person name="Lin J."/>
            <person name="Amirebrahimi M."/>
            <person name="Hesse C.N."/>
            <person name="Spatafora J.W."/>
            <person name="Henrissat B."/>
            <person name="Hainaut M."/>
            <person name="Grigoriev I.V."/>
            <person name="Hibbett D.S."/>
        </authorList>
    </citation>
    <scope>NUCLEOTIDE SEQUENCE [LARGE SCALE GENOMIC DNA]</scope>
    <source>
        <strain evidence="7 8">TC161</strain>
    </source>
</reference>
<name>A0A165IBQ3_XYLHT</name>
<feature type="compositionally biased region" description="Low complexity" evidence="4">
    <location>
        <begin position="1396"/>
        <end position="1410"/>
    </location>
</feature>
<organism evidence="7 8">
    <name type="scientific">Xylona heveae (strain CBS 132557 / TC161)</name>
    <dbReference type="NCBI Taxonomy" id="1328760"/>
    <lineage>
        <taxon>Eukaryota</taxon>
        <taxon>Fungi</taxon>
        <taxon>Dikarya</taxon>
        <taxon>Ascomycota</taxon>
        <taxon>Pezizomycotina</taxon>
        <taxon>Xylonomycetes</taxon>
        <taxon>Xylonales</taxon>
        <taxon>Xylonaceae</taxon>
        <taxon>Xylona</taxon>
    </lineage>
</organism>
<feature type="coiled-coil region" evidence="3">
    <location>
        <begin position="945"/>
        <end position="993"/>
    </location>
</feature>
<dbReference type="GO" id="GO:0005737">
    <property type="term" value="C:cytoplasm"/>
    <property type="evidence" value="ECO:0007669"/>
    <property type="project" value="UniProtKB-SubCell"/>
</dbReference>
<dbReference type="InterPro" id="IPR012943">
    <property type="entry name" value="Cnn_1N"/>
</dbReference>
<evidence type="ECO:0000256" key="4">
    <source>
        <dbReference type="SAM" id="MobiDB-lite"/>
    </source>
</evidence>
<feature type="region of interest" description="Disordered" evidence="4">
    <location>
        <begin position="108"/>
        <end position="231"/>
    </location>
</feature>
<keyword evidence="2" id="KW-0963">Cytoplasm</keyword>
<evidence type="ECO:0000259" key="6">
    <source>
        <dbReference type="Pfam" id="PF12808"/>
    </source>
</evidence>
<feature type="region of interest" description="Disordered" evidence="4">
    <location>
        <begin position="1264"/>
        <end position="1310"/>
    </location>
</feature>
<feature type="compositionally biased region" description="Acidic residues" evidence="4">
    <location>
        <begin position="198"/>
        <end position="211"/>
    </location>
</feature>
<comment type="subcellular location">
    <subcellularLocation>
        <location evidence="1">Cytoplasm</location>
    </subcellularLocation>
</comment>
<protein>
    <recommendedName>
        <fullName evidence="9">Anucleate primary sterigmata protein B</fullName>
    </recommendedName>
</protein>
<feature type="compositionally biased region" description="Low complexity" evidence="4">
    <location>
        <begin position="128"/>
        <end position="142"/>
    </location>
</feature>
<dbReference type="RefSeq" id="XP_018190233.1">
    <property type="nucleotide sequence ID" value="XM_018330947.1"/>
</dbReference>
<evidence type="ECO:0000259" key="5">
    <source>
        <dbReference type="Pfam" id="PF07989"/>
    </source>
</evidence>
<evidence type="ECO:0000256" key="1">
    <source>
        <dbReference type="ARBA" id="ARBA00004496"/>
    </source>
</evidence>
<feature type="region of interest" description="Disordered" evidence="4">
    <location>
        <begin position="1331"/>
        <end position="1467"/>
    </location>
</feature>
<feature type="coiled-coil region" evidence="3">
    <location>
        <begin position="465"/>
        <end position="499"/>
    </location>
</feature>
<sequence>MVLGIQSQYRTQTKNAGIRWSSPTQLLVRRSEAYVWQSGRDAQFSSVYGRMRLSSLETPVKSTLDDQRIFDLSERPVRAGTEPRTLNHRHSIDAGILGLPSMAQPNLYAMSSPPQYPIPPRKSSLRPGSAGSSTSQGSYGSHSSRESRATQTTPHLRAAKHDSKPSDISLPLRPKSTSENDERDYNGEAAEVKLPVSSDEEEAGGDEDGGEEDIKSVDATEIKLPSSDYDENELLEATDIGIPSSIHDESSAYQPKVKFQSPELSDLPEIEITDMRHTSTTDTKAPKEATKEQSEGNESRFTDRLQPSMNEDGESKYTEEGFSSFVPPMQSKPSMGSLDLPRTISMSSIPSINSPTHPRRSGMTLKEQSTTIDRLSKENWDLKLKITFLNSALNDRSDEAIKDMIAENVELKASLFSSQKEVRNLRKTVKSLQDKLTEREDGDAQQREAENAGSDDEKDSRSYREVELEEEVTYYRSRIEAYEREMERIRKEGVTRENETRRLADAVRSMGERRGLDGDIGVREEIDMWKDMYETEAARREQADEDARKLRQDLQALKSGRSSSLTPTDSALHKSKRLKTSNSRPASRETEQTYAHLGGSSDGSSSTLVEQLRHENAELRREVGAQTSMLTSRNRERERLYQEIEDLKYNQRRADGGRSVAGESIFERSASRVNQRNFSRAGAATRMTQLSDPEKEELENKNDALRDQVLELRLKMQEIERNYATMENRLGLAESEKLQHQQDIRLLENDLTVYNHDLSVVQAQRDEALAVNKDKDVEYEDLRSEAQQAIDKLEEEIDQKIVRIENLELELENRNEDFKSLQNEMRMLSESLVRLEDEQQSNAQKVQNLEEELDAANQDIESYVKSIDDSNQKVERLEVQLESHEGEIAFLREEQDADKIKIGELEGSLTSTQSILHLEQEKANELGEKLGEERYQREVVLAKEREDKLRIIEELNREVSNAKDEKRKLKKSIAAKEAEALTWKQRLAELENGLRETLGDANGTRTSLIESVIKLQKMLSATMSELDITKNNLSDKERLLQNRDTLLENTALESKKLSDLLDHERQGRRQEKAQFEKAQRTHLQTMRTMSQQETRIMEFENARQQERRKAHNLEQQYKSQLEDRNTLLLALFNRLSTLCGSDWSKQNCNINGQVPSLEVIAAYYPNFSKTIILAMKTVEGVLGGVKTRIRAIERDLTKDYQELERNVQGRFKRLERIEGIVATRDLSRESPAPGNSPTFTSLSGPEIAKIRTENKRLKAELKHMIQQHQQLGSKDQATPYHLTRSVTDPPFNTPRVPSPGTLRRTSLLTPSTALNKRYSASAAEHAFNTAANAGTGTSGNDAVSSSASKSGLRDGNGNRPGTGTSGRELSLSRQRHHQRDDSTSSNNAAPAPDVPTAPKDTSPSATTSDSASEKRWRERLKEMERRLKAEREARLLDRSGARQRLEEGRAQNDALREELERERVRRE</sequence>
<keyword evidence="8" id="KW-1185">Reference proteome</keyword>